<organism evidence="9 10">
    <name type="scientific">Caproicibacter fermentans</name>
    <dbReference type="NCBI Taxonomy" id="2576756"/>
    <lineage>
        <taxon>Bacteria</taxon>
        <taxon>Bacillati</taxon>
        <taxon>Bacillota</taxon>
        <taxon>Clostridia</taxon>
        <taxon>Eubacteriales</taxon>
        <taxon>Acutalibacteraceae</taxon>
        <taxon>Caproicibacter</taxon>
    </lineage>
</organism>
<dbReference type="GO" id="GO:0016740">
    <property type="term" value="F:transferase activity"/>
    <property type="evidence" value="ECO:0007669"/>
    <property type="project" value="UniProtKB-KW"/>
</dbReference>
<evidence type="ECO:0000256" key="4">
    <source>
        <dbReference type="ARBA" id="ARBA00022729"/>
    </source>
</evidence>
<evidence type="ECO:0000256" key="6">
    <source>
        <dbReference type="ARBA" id="ARBA00022841"/>
    </source>
</evidence>
<dbReference type="UniPathway" id="UPA00286"/>
<reference evidence="9 10" key="1">
    <citation type="submission" date="2019-09" db="EMBL/GenBank/DDBJ databases">
        <title>Genome sequence of Clostridium sp. EA1.</title>
        <authorList>
            <person name="Poehlein A."/>
            <person name="Bengelsdorf F.R."/>
            <person name="Daniel R."/>
        </authorList>
    </citation>
    <scope>NUCLEOTIDE SEQUENCE [LARGE SCALE GENOMIC DNA]</scope>
    <source>
        <strain evidence="9 10">EA1</strain>
    </source>
</reference>
<proteinExistence type="predicted"/>
<dbReference type="Pfam" id="PF16822">
    <property type="entry name" value="ALGX"/>
    <property type="match status" value="1"/>
</dbReference>
<dbReference type="GO" id="GO:0042597">
    <property type="term" value="C:periplasmic space"/>
    <property type="evidence" value="ECO:0007669"/>
    <property type="project" value="UniProtKB-SubCell"/>
</dbReference>
<comment type="caution">
    <text evidence="9">The sequence shown here is derived from an EMBL/GenBank/DDBJ whole genome shotgun (WGS) entry which is preliminary data.</text>
</comment>
<keyword evidence="10" id="KW-1185">Reference proteome</keyword>
<protein>
    <recommendedName>
        <fullName evidence="8">AlgX/AlgJ SGNH hydrolase-like domain-containing protein</fullName>
    </recommendedName>
</protein>
<dbReference type="GO" id="GO:0042121">
    <property type="term" value="P:alginic acid biosynthetic process"/>
    <property type="evidence" value="ECO:0007669"/>
    <property type="project" value="UniProtKB-UniPathway"/>
</dbReference>
<evidence type="ECO:0000256" key="7">
    <source>
        <dbReference type="SAM" id="Phobius"/>
    </source>
</evidence>
<evidence type="ECO:0000313" key="9">
    <source>
        <dbReference type="EMBL" id="MVB10054.1"/>
    </source>
</evidence>
<dbReference type="InterPro" id="IPR031811">
    <property type="entry name" value="ALGX/ALGJ_SGNH-like"/>
</dbReference>
<comment type="pathway">
    <text evidence="2">Glycan biosynthesis; alginate biosynthesis.</text>
</comment>
<keyword evidence="4" id="KW-0732">Signal</keyword>
<evidence type="ECO:0000313" key="10">
    <source>
        <dbReference type="Proteomes" id="UP000469440"/>
    </source>
</evidence>
<keyword evidence="6" id="KW-0016">Alginate biosynthesis</keyword>
<dbReference type="Proteomes" id="UP000469440">
    <property type="component" value="Unassembled WGS sequence"/>
</dbReference>
<dbReference type="RefSeq" id="WP_156989818.1">
    <property type="nucleotide sequence ID" value="NZ_VWXL01000018.1"/>
</dbReference>
<keyword evidence="7" id="KW-0472">Membrane</keyword>
<evidence type="ECO:0000256" key="5">
    <source>
        <dbReference type="ARBA" id="ARBA00022764"/>
    </source>
</evidence>
<keyword evidence="7" id="KW-1133">Transmembrane helix</keyword>
<name>A0A6N8HW58_9FIRM</name>
<feature type="domain" description="AlgX/AlgJ SGNH hydrolase-like" evidence="8">
    <location>
        <begin position="105"/>
        <end position="216"/>
    </location>
</feature>
<sequence length="393" mass="45967">MKKTKEEKVRGYSPKQCTAVLFILLLAVFFLINLPMIFQDVPKAIQERHKSGKSLVETFEDDYNQDFFNKNNFISLNGLTQKLLGHRMMNNVVKLNNGYLTETVKQWDVTDRAAKVIALNQLLAFKKTPFLYVEEPYKIEESNSELPIGLEDFSNSNADRFLAILKKNNVPYLDLREKIREDHLNYYSLFFRTDHHWLPTTGFWAYTKIAGYLQHNYGWPIKGDYLSLRNYQTRTYKQWFLGSLGKRVSPCFDGVDDFPLIYPKFETDVSVNIPSAAITRRGSFYPDLFNMEQLRIKDYWNRIPYGAYGWGDRDLTYMKNYDAPVKKKILVIKDSFALTITPFLLTQVSDITMVDFRYTSGLKLKSLIDSGNYDSVIISLNPDLFENDLTWNW</sequence>
<keyword evidence="7" id="KW-0812">Transmembrane</keyword>
<feature type="transmembrane region" description="Helical" evidence="7">
    <location>
        <begin position="20"/>
        <end position="38"/>
    </location>
</feature>
<evidence type="ECO:0000256" key="1">
    <source>
        <dbReference type="ARBA" id="ARBA00004418"/>
    </source>
</evidence>
<comment type="subcellular location">
    <subcellularLocation>
        <location evidence="1">Periplasm</location>
    </subcellularLocation>
</comment>
<gene>
    <name evidence="9" type="ORF">CAFE_07270</name>
</gene>
<evidence type="ECO:0000259" key="8">
    <source>
        <dbReference type="Pfam" id="PF16822"/>
    </source>
</evidence>
<evidence type="ECO:0000256" key="2">
    <source>
        <dbReference type="ARBA" id="ARBA00005182"/>
    </source>
</evidence>
<keyword evidence="3" id="KW-0808">Transferase</keyword>
<dbReference type="OrthoDB" id="175771at2"/>
<dbReference type="AlphaFoldDB" id="A0A6N8HW58"/>
<evidence type="ECO:0000256" key="3">
    <source>
        <dbReference type="ARBA" id="ARBA00022679"/>
    </source>
</evidence>
<dbReference type="EMBL" id="VWXL01000018">
    <property type="protein sequence ID" value="MVB10054.1"/>
    <property type="molecule type" value="Genomic_DNA"/>
</dbReference>
<accession>A0A6N8HW58</accession>
<keyword evidence="5" id="KW-0574">Periplasm</keyword>